<dbReference type="GO" id="GO:0005829">
    <property type="term" value="C:cytosol"/>
    <property type="evidence" value="ECO:0007669"/>
    <property type="project" value="TreeGrafter"/>
</dbReference>
<evidence type="ECO:0000256" key="9">
    <source>
        <dbReference type="ARBA" id="ARBA00023306"/>
    </source>
</evidence>
<dbReference type="CDD" id="cd01876">
    <property type="entry name" value="YihA_EngB"/>
    <property type="match status" value="1"/>
</dbReference>
<dbReference type="HAMAP" id="MF_00321">
    <property type="entry name" value="GTPase_EngB"/>
    <property type="match status" value="1"/>
</dbReference>
<comment type="cofactor">
    <cofactor evidence="1">
        <name>Mg(2+)</name>
        <dbReference type="ChEBI" id="CHEBI:18420"/>
    </cofactor>
</comment>
<evidence type="ECO:0000256" key="1">
    <source>
        <dbReference type="ARBA" id="ARBA00001946"/>
    </source>
</evidence>
<keyword evidence="4" id="KW-0479">Metal-binding</keyword>
<dbReference type="GO" id="GO:0000917">
    <property type="term" value="P:division septum assembly"/>
    <property type="evidence" value="ECO:0007669"/>
    <property type="project" value="UniProtKB-KW"/>
</dbReference>
<dbReference type="PANTHER" id="PTHR11649:SF13">
    <property type="entry name" value="ENGB-TYPE G DOMAIN-CONTAINING PROTEIN"/>
    <property type="match status" value="1"/>
</dbReference>
<dbReference type="RefSeq" id="WP_077399181.1">
    <property type="nucleotide sequence ID" value="NZ_CP019650.1"/>
</dbReference>
<proteinExistence type="inferred from homology"/>
<keyword evidence="7 10" id="KW-0342">GTP-binding</keyword>
<comment type="similarity">
    <text evidence="2 10">Belongs to the TRAFAC class TrmE-Era-EngA-EngB-Septin-like GTPase superfamily. EngB GTPase family.</text>
</comment>
<dbReference type="InterPro" id="IPR006073">
    <property type="entry name" value="GTP-bd"/>
</dbReference>
<dbReference type="Gene3D" id="3.40.50.300">
    <property type="entry name" value="P-loop containing nucleotide triphosphate hydrolases"/>
    <property type="match status" value="1"/>
</dbReference>
<evidence type="ECO:0000313" key="13">
    <source>
        <dbReference type="Proteomes" id="UP000188219"/>
    </source>
</evidence>
<dbReference type="STRING" id="260552.Mag101_00310"/>
<evidence type="ECO:0000256" key="4">
    <source>
        <dbReference type="ARBA" id="ARBA00022723"/>
    </source>
</evidence>
<keyword evidence="3 10" id="KW-0132">Cell division</keyword>
<dbReference type="InterPro" id="IPR027417">
    <property type="entry name" value="P-loop_NTPase"/>
</dbReference>
<evidence type="ECO:0000259" key="11">
    <source>
        <dbReference type="PROSITE" id="PS51706"/>
    </source>
</evidence>
<dbReference type="SUPFAM" id="SSF52540">
    <property type="entry name" value="P-loop containing nucleoside triphosphate hydrolases"/>
    <property type="match status" value="1"/>
</dbReference>
<keyword evidence="5 10" id="KW-0547">Nucleotide-binding</keyword>
<evidence type="ECO:0000256" key="5">
    <source>
        <dbReference type="ARBA" id="ARBA00022741"/>
    </source>
</evidence>
<dbReference type="GO" id="GO:0005525">
    <property type="term" value="F:GTP binding"/>
    <property type="evidence" value="ECO:0007669"/>
    <property type="project" value="UniProtKB-UniRule"/>
</dbReference>
<comment type="function">
    <text evidence="10">Necessary for normal cell division and for the maintenance of normal septation.</text>
</comment>
<dbReference type="PANTHER" id="PTHR11649">
    <property type="entry name" value="MSS1/TRME-RELATED GTP-BINDING PROTEIN"/>
    <property type="match status" value="1"/>
</dbReference>
<dbReference type="PROSITE" id="PS51706">
    <property type="entry name" value="G_ENGB"/>
    <property type="match status" value="1"/>
</dbReference>
<keyword evidence="6" id="KW-0460">Magnesium</keyword>
<evidence type="ECO:0000256" key="10">
    <source>
        <dbReference type="HAMAP-Rule" id="MF_00321"/>
    </source>
</evidence>
<dbReference type="EMBL" id="CP019650">
    <property type="protein sequence ID" value="AQQ66263.1"/>
    <property type="molecule type" value="Genomic_DNA"/>
</dbReference>
<keyword evidence="13" id="KW-1185">Reference proteome</keyword>
<evidence type="ECO:0000256" key="3">
    <source>
        <dbReference type="ARBA" id="ARBA00022618"/>
    </source>
</evidence>
<dbReference type="Pfam" id="PF01926">
    <property type="entry name" value="MMR_HSR1"/>
    <property type="match status" value="1"/>
</dbReference>
<keyword evidence="8 10" id="KW-0717">Septation</keyword>
<gene>
    <name evidence="10" type="primary">engB</name>
    <name evidence="12" type="ORF">Mag101_00310</name>
</gene>
<evidence type="ECO:0000256" key="7">
    <source>
        <dbReference type="ARBA" id="ARBA00023134"/>
    </source>
</evidence>
<feature type="domain" description="EngB-type G" evidence="11">
    <location>
        <begin position="30"/>
        <end position="206"/>
    </location>
</feature>
<reference evidence="12" key="1">
    <citation type="submission" date="2017-02" db="EMBL/GenBank/DDBJ databases">
        <title>Genome of Microbulbifer agarilyticus GP101.</title>
        <authorList>
            <person name="Jung J."/>
            <person name="Bae S.S."/>
            <person name="Baek K."/>
        </authorList>
    </citation>
    <scope>NUCLEOTIDE SEQUENCE [LARGE SCALE GENOMIC DNA]</scope>
    <source>
        <strain evidence="12">GP101</strain>
    </source>
</reference>
<evidence type="ECO:0000256" key="2">
    <source>
        <dbReference type="ARBA" id="ARBA00009638"/>
    </source>
</evidence>
<dbReference type="OrthoDB" id="9804921at2"/>
<evidence type="ECO:0000256" key="8">
    <source>
        <dbReference type="ARBA" id="ARBA00023210"/>
    </source>
</evidence>
<evidence type="ECO:0000256" key="6">
    <source>
        <dbReference type="ARBA" id="ARBA00022842"/>
    </source>
</evidence>
<dbReference type="FunFam" id="3.40.50.300:FF:000098">
    <property type="entry name" value="Probable GTP-binding protein EngB"/>
    <property type="match status" value="1"/>
</dbReference>
<dbReference type="InterPro" id="IPR030393">
    <property type="entry name" value="G_ENGB_dom"/>
</dbReference>
<evidence type="ECO:0000313" key="12">
    <source>
        <dbReference type="EMBL" id="AQQ66263.1"/>
    </source>
</evidence>
<protein>
    <recommendedName>
        <fullName evidence="10">Probable GTP-binding protein EngB</fullName>
    </recommendedName>
</protein>
<name>A0A1Q2M0P7_9GAMM</name>
<dbReference type="Proteomes" id="UP000188219">
    <property type="component" value="Chromosome"/>
</dbReference>
<dbReference type="eggNOG" id="COG0218">
    <property type="taxonomic scope" value="Bacteria"/>
</dbReference>
<sequence>MSEANVKRINFRHAEFLISAPTLAECPVDSGAEVAFAGRSNAGKSSAINALTDNNKLARTSKTPGRTQLINFFQLSESQRLVDLPGYGYAKVARAMKDEWQRNLAFYLENRQCLKGLVLLMDIRQPLKEFDLQMLNWAVKSGLPAHILLTKADKLKNGPANNTRFAVEKELKALELDHNVTVQIFSAPKRKGLDKLERQLNQWLAVPQEDTGAEQADA</sequence>
<dbReference type="AlphaFoldDB" id="A0A1Q2M0P7"/>
<dbReference type="NCBIfam" id="TIGR03598">
    <property type="entry name" value="GTPase_YsxC"/>
    <property type="match status" value="1"/>
</dbReference>
<dbReference type="InterPro" id="IPR019987">
    <property type="entry name" value="GTP-bd_ribosome_bio_YsxC"/>
</dbReference>
<dbReference type="KEGG" id="maga:Mag101_00310"/>
<keyword evidence="9 10" id="KW-0131">Cell cycle</keyword>
<accession>A0A1Q2M0P7</accession>
<dbReference type="GO" id="GO:0046872">
    <property type="term" value="F:metal ion binding"/>
    <property type="evidence" value="ECO:0007669"/>
    <property type="project" value="UniProtKB-KW"/>
</dbReference>
<organism evidence="12 13">
    <name type="scientific">Microbulbifer agarilyticus</name>
    <dbReference type="NCBI Taxonomy" id="260552"/>
    <lineage>
        <taxon>Bacteria</taxon>
        <taxon>Pseudomonadati</taxon>
        <taxon>Pseudomonadota</taxon>
        <taxon>Gammaproteobacteria</taxon>
        <taxon>Cellvibrionales</taxon>
        <taxon>Microbulbiferaceae</taxon>
        <taxon>Microbulbifer</taxon>
    </lineage>
</organism>